<dbReference type="Pfam" id="PF20463">
    <property type="entry name" value="PDH_C"/>
    <property type="match status" value="1"/>
</dbReference>
<dbReference type="Gene3D" id="1.10.3660.10">
    <property type="entry name" value="6-phosphogluconate dehydrogenase C-terminal like domain"/>
    <property type="match status" value="1"/>
</dbReference>
<evidence type="ECO:0000256" key="8">
    <source>
        <dbReference type="ARBA" id="ARBA00023027"/>
    </source>
</evidence>
<dbReference type="InterPro" id="IPR036291">
    <property type="entry name" value="NAD(P)-bd_dom_sf"/>
</dbReference>
<evidence type="ECO:0000256" key="4">
    <source>
        <dbReference type="ARBA" id="ARBA00016891"/>
    </source>
</evidence>
<dbReference type="FunFam" id="3.40.50.720:FF:000208">
    <property type="entry name" value="Prephenate dehydrogenase"/>
    <property type="match status" value="1"/>
</dbReference>
<dbReference type="PROSITE" id="PS51671">
    <property type="entry name" value="ACT"/>
    <property type="match status" value="1"/>
</dbReference>
<dbReference type="Pfam" id="PF02153">
    <property type="entry name" value="PDH_N"/>
    <property type="match status" value="1"/>
</dbReference>
<dbReference type="InterPro" id="IPR003099">
    <property type="entry name" value="Prephen_DH"/>
</dbReference>
<dbReference type="OrthoDB" id="9802008at2"/>
<feature type="domain" description="ACT" evidence="12">
    <location>
        <begin position="307"/>
        <end position="377"/>
    </location>
</feature>
<dbReference type="RefSeq" id="WP_114370388.1">
    <property type="nucleotide sequence ID" value="NZ_CP031092.1"/>
</dbReference>
<dbReference type="SUPFAM" id="SSF55021">
    <property type="entry name" value="ACT-like"/>
    <property type="match status" value="1"/>
</dbReference>
<feature type="domain" description="Prephenate/arogenate dehydrogenase" evidence="11">
    <location>
        <begin position="13"/>
        <end position="302"/>
    </location>
</feature>
<dbReference type="EMBL" id="CP031092">
    <property type="protein sequence ID" value="AXF54897.1"/>
    <property type="molecule type" value="Genomic_DNA"/>
</dbReference>
<dbReference type="Gene3D" id="3.30.70.260">
    <property type="match status" value="1"/>
</dbReference>
<comment type="similarity">
    <text evidence="2">Belongs to the prephenate/arogenate dehydrogenase family.</text>
</comment>
<evidence type="ECO:0000256" key="1">
    <source>
        <dbReference type="ARBA" id="ARBA00005067"/>
    </source>
</evidence>
<keyword evidence="7 13" id="KW-0560">Oxidoreductase</keyword>
<dbReference type="UniPathway" id="UPA00122">
    <property type="reaction ID" value="UER00961"/>
</dbReference>
<dbReference type="KEGG" id="rue:DT065_01925"/>
<reference evidence="13 14" key="1">
    <citation type="journal article" date="2018" name="J. Microbiol.">
        <title>Salicibibacter kimchii gen. nov., sp. nov., a moderately halophilic and alkalitolerant bacterium in the family Bacillaceae, isolated from kimchi.</title>
        <authorList>
            <person name="Jang J.Y."/>
            <person name="Oh Y.J."/>
            <person name="Lim S.K."/>
            <person name="Park H.K."/>
            <person name="Lee C."/>
            <person name="Kim J.Y."/>
            <person name="Lee M.A."/>
            <person name="Choi H.J."/>
        </authorList>
    </citation>
    <scope>NUCLEOTIDE SEQUENCE [LARGE SCALE GENOMIC DNA]</scope>
    <source>
        <strain evidence="13 14">NKC1-1</strain>
    </source>
</reference>
<keyword evidence="14" id="KW-1185">Reference proteome</keyword>
<dbReference type="InterPro" id="IPR008927">
    <property type="entry name" value="6-PGluconate_DH-like_C_sf"/>
</dbReference>
<dbReference type="InterPro" id="IPR002912">
    <property type="entry name" value="ACT_dom"/>
</dbReference>
<dbReference type="GO" id="GO:0070403">
    <property type="term" value="F:NAD+ binding"/>
    <property type="evidence" value="ECO:0007669"/>
    <property type="project" value="InterPro"/>
</dbReference>
<dbReference type="InterPro" id="IPR046825">
    <property type="entry name" value="PDH_C"/>
</dbReference>
<dbReference type="PANTHER" id="PTHR21363">
    <property type="entry name" value="PREPHENATE DEHYDROGENASE"/>
    <property type="match status" value="1"/>
</dbReference>
<evidence type="ECO:0000259" key="12">
    <source>
        <dbReference type="PROSITE" id="PS51671"/>
    </source>
</evidence>
<evidence type="ECO:0000313" key="13">
    <source>
        <dbReference type="EMBL" id="AXF54897.1"/>
    </source>
</evidence>
<evidence type="ECO:0000256" key="6">
    <source>
        <dbReference type="ARBA" id="ARBA00022605"/>
    </source>
</evidence>
<dbReference type="InterPro" id="IPR046826">
    <property type="entry name" value="PDH_N"/>
</dbReference>
<dbReference type="PANTHER" id="PTHR21363:SF0">
    <property type="entry name" value="PREPHENATE DEHYDROGENASE [NADP(+)]"/>
    <property type="match status" value="1"/>
</dbReference>
<comment type="pathway">
    <text evidence="1">Amino-acid biosynthesis; L-tyrosine biosynthesis; (4-hydroxyphenyl)pyruvate from prephenate (NAD(+) route): step 1/1.</text>
</comment>
<dbReference type="Proteomes" id="UP000252100">
    <property type="component" value="Chromosome"/>
</dbReference>
<evidence type="ECO:0000256" key="3">
    <source>
        <dbReference type="ARBA" id="ARBA00012068"/>
    </source>
</evidence>
<keyword evidence="6" id="KW-0028">Amino-acid biosynthesis</keyword>
<protein>
    <recommendedName>
        <fullName evidence="4">Prephenate dehydrogenase</fullName>
        <ecNumber evidence="3">1.3.1.12</ecNumber>
    </recommendedName>
</protein>
<dbReference type="FunFam" id="1.10.3660.10:FF:000003">
    <property type="entry name" value="Prephenate dehydrogenase"/>
    <property type="match status" value="1"/>
</dbReference>
<accession>A0A345BVB6</accession>
<dbReference type="PROSITE" id="PS51176">
    <property type="entry name" value="PDH_ADH"/>
    <property type="match status" value="1"/>
</dbReference>
<dbReference type="GO" id="GO:0006571">
    <property type="term" value="P:tyrosine biosynthetic process"/>
    <property type="evidence" value="ECO:0007669"/>
    <property type="project" value="UniProtKB-UniPathway"/>
</dbReference>
<dbReference type="Pfam" id="PF01842">
    <property type="entry name" value="ACT"/>
    <property type="match status" value="1"/>
</dbReference>
<evidence type="ECO:0000256" key="2">
    <source>
        <dbReference type="ARBA" id="ARBA00007964"/>
    </source>
</evidence>
<evidence type="ECO:0000256" key="5">
    <source>
        <dbReference type="ARBA" id="ARBA00022498"/>
    </source>
</evidence>
<organism evidence="13 14">
    <name type="scientific">Salicibibacter kimchii</name>
    <dbReference type="NCBI Taxonomy" id="2099786"/>
    <lineage>
        <taxon>Bacteria</taxon>
        <taxon>Bacillati</taxon>
        <taxon>Bacillota</taxon>
        <taxon>Bacilli</taxon>
        <taxon>Bacillales</taxon>
        <taxon>Bacillaceae</taxon>
        <taxon>Salicibibacter</taxon>
    </lineage>
</organism>
<dbReference type="CDD" id="cd04909">
    <property type="entry name" value="ACT_PDH-BS"/>
    <property type="match status" value="1"/>
</dbReference>
<evidence type="ECO:0000259" key="11">
    <source>
        <dbReference type="PROSITE" id="PS51176"/>
    </source>
</evidence>
<evidence type="ECO:0000256" key="7">
    <source>
        <dbReference type="ARBA" id="ARBA00023002"/>
    </source>
</evidence>
<dbReference type="AlphaFoldDB" id="A0A345BVB6"/>
<dbReference type="InterPro" id="IPR045865">
    <property type="entry name" value="ACT-like_dom_sf"/>
</dbReference>
<dbReference type="GO" id="GO:0008977">
    <property type="term" value="F:prephenate dehydrogenase (NAD+) activity"/>
    <property type="evidence" value="ECO:0007669"/>
    <property type="project" value="UniProtKB-EC"/>
</dbReference>
<dbReference type="GO" id="GO:0004665">
    <property type="term" value="F:prephenate dehydrogenase (NADP+) activity"/>
    <property type="evidence" value="ECO:0007669"/>
    <property type="project" value="InterPro"/>
</dbReference>
<proteinExistence type="inferred from homology"/>
<dbReference type="EC" id="1.3.1.12" evidence="3"/>
<comment type="catalytic activity">
    <reaction evidence="10">
        <text>prephenate + NAD(+) = 3-(4-hydroxyphenyl)pyruvate + CO2 + NADH</text>
        <dbReference type="Rhea" id="RHEA:13869"/>
        <dbReference type="ChEBI" id="CHEBI:16526"/>
        <dbReference type="ChEBI" id="CHEBI:29934"/>
        <dbReference type="ChEBI" id="CHEBI:36242"/>
        <dbReference type="ChEBI" id="CHEBI:57540"/>
        <dbReference type="ChEBI" id="CHEBI:57945"/>
        <dbReference type="EC" id="1.3.1.12"/>
    </reaction>
</comment>
<gene>
    <name evidence="13" type="ORF">DT065_01925</name>
</gene>
<dbReference type="NCBIfam" id="NF005107">
    <property type="entry name" value="PRK06545.1-5"/>
    <property type="match status" value="1"/>
</dbReference>
<dbReference type="SUPFAM" id="SSF48179">
    <property type="entry name" value="6-phosphogluconate dehydrogenase C-terminal domain-like"/>
    <property type="match status" value="1"/>
</dbReference>
<evidence type="ECO:0000256" key="9">
    <source>
        <dbReference type="ARBA" id="ARBA00023141"/>
    </source>
</evidence>
<keyword evidence="8" id="KW-0520">NAD</keyword>
<keyword evidence="5" id="KW-0827">Tyrosine biosynthesis</keyword>
<sequence>MENDTPSRPQEYPKAVVIGLGLIGGSVALAIRARHQVHITGVDVHEASLRMAKALEIIDEGHTMIEESVQEADIIIIATPVSKTMEIMDEIARLPMKAGVIITDVGSTKGTVMEKSERLFGNKGATFIGGHPMAGSHKSGVQGSRGDLFENAFYCLTPGETADASEVERLKRWLSGTNAHFIELGSNLHDLLAGSVSHLPHIVASSLVHQLADLQQEHPVLGDLAAGGFKDITRIASANPVMWRDILVHNKHVLLPMMERWQSDMQTIQSLIEEGDDAHLQRFFSDAKQHRDGLPSKKKGAIPAFYDLFVDVADHPGAISEVTGILADKDISITNIRIMEAREDIMGVLRLSFRKEADRQKGMDCLEAEQFSVYISE</sequence>
<dbReference type="SUPFAM" id="SSF51735">
    <property type="entry name" value="NAD(P)-binding Rossmann-fold domains"/>
    <property type="match status" value="1"/>
</dbReference>
<evidence type="ECO:0000313" key="14">
    <source>
        <dbReference type="Proteomes" id="UP000252100"/>
    </source>
</evidence>
<keyword evidence="9" id="KW-0057">Aromatic amino acid biosynthesis</keyword>
<name>A0A345BVB6_9BACI</name>
<dbReference type="InterPro" id="IPR050812">
    <property type="entry name" value="Preph/Arog_dehydrog"/>
</dbReference>
<dbReference type="Gene3D" id="3.40.50.720">
    <property type="entry name" value="NAD(P)-binding Rossmann-like Domain"/>
    <property type="match status" value="1"/>
</dbReference>
<evidence type="ECO:0000256" key="10">
    <source>
        <dbReference type="ARBA" id="ARBA00049260"/>
    </source>
</evidence>